<feature type="transmembrane region" description="Helical" evidence="8">
    <location>
        <begin position="217"/>
        <end position="239"/>
    </location>
</feature>
<dbReference type="EMBL" id="CAKKLH010000336">
    <property type="protein sequence ID" value="CAH0113138.1"/>
    <property type="molecule type" value="Genomic_DNA"/>
</dbReference>
<evidence type="ECO:0000259" key="9">
    <source>
        <dbReference type="PROSITE" id="PS50850"/>
    </source>
</evidence>
<keyword evidence="11" id="KW-1185">Reference proteome</keyword>
<dbReference type="NCBIfam" id="TIGR00879">
    <property type="entry name" value="SP"/>
    <property type="match status" value="2"/>
</dbReference>
<gene>
    <name evidence="10" type="ORF">DGAL_LOCUS16940</name>
</gene>
<keyword evidence="3 8" id="KW-0812">Transmembrane</keyword>
<dbReference type="GO" id="GO:0005886">
    <property type="term" value="C:plasma membrane"/>
    <property type="evidence" value="ECO:0007669"/>
    <property type="project" value="UniProtKB-SubCell"/>
</dbReference>
<feature type="transmembrane region" description="Helical" evidence="8">
    <location>
        <begin position="865"/>
        <end position="889"/>
    </location>
</feature>
<feature type="transmembrane region" description="Helical" evidence="8">
    <location>
        <begin position="695"/>
        <end position="716"/>
    </location>
</feature>
<dbReference type="Proteomes" id="UP000789390">
    <property type="component" value="Unassembled WGS sequence"/>
</dbReference>
<comment type="similarity">
    <text evidence="7">Belongs to the major facilitator superfamily. Sugar transporter (TC 2.A.1.1) family. Trehalose transporter subfamily.</text>
</comment>
<evidence type="ECO:0000256" key="6">
    <source>
        <dbReference type="ARBA" id="ARBA00023180"/>
    </source>
</evidence>
<feature type="transmembrane region" description="Helical" evidence="8">
    <location>
        <begin position="929"/>
        <end position="951"/>
    </location>
</feature>
<dbReference type="InterPro" id="IPR050549">
    <property type="entry name" value="MFS_Trehalose_Transporter"/>
</dbReference>
<feature type="transmembrane region" description="Helical" evidence="8">
    <location>
        <begin position="781"/>
        <end position="802"/>
    </location>
</feature>
<accession>A0A8J2S456</accession>
<dbReference type="PRINTS" id="PR00171">
    <property type="entry name" value="SUGRTRNSPORT"/>
</dbReference>
<dbReference type="InterPro" id="IPR003663">
    <property type="entry name" value="Sugar/inositol_transpt"/>
</dbReference>
<keyword evidence="5 8" id="KW-0472">Membrane</keyword>
<dbReference type="PANTHER" id="PTHR48021:SF1">
    <property type="entry name" value="GH07001P-RELATED"/>
    <property type="match status" value="1"/>
</dbReference>
<evidence type="ECO:0000256" key="4">
    <source>
        <dbReference type="ARBA" id="ARBA00022989"/>
    </source>
</evidence>
<dbReference type="FunFam" id="1.20.1250.20:FF:000055">
    <property type="entry name" value="Facilitated trehalose transporter Tret1-2 homolog"/>
    <property type="match status" value="2"/>
</dbReference>
<dbReference type="Pfam" id="PF00083">
    <property type="entry name" value="Sugar_tr"/>
    <property type="match status" value="2"/>
</dbReference>
<feature type="transmembrane region" description="Helical" evidence="8">
    <location>
        <begin position="191"/>
        <end position="211"/>
    </location>
</feature>
<dbReference type="PROSITE" id="PS50850">
    <property type="entry name" value="MFS"/>
    <property type="match status" value="2"/>
</dbReference>
<feature type="transmembrane region" description="Helical" evidence="8">
    <location>
        <begin position="359"/>
        <end position="382"/>
    </location>
</feature>
<evidence type="ECO:0000256" key="1">
    <source>
        <dbReference type="ARBA" id="ARBA00004651"/>
    </source>
</evidence>
<proteinExistence type="inferred from homology"/>
<dbReference type="GO" id="GO:0022857">
    <property type="term" value="F:transmembrane transporter activity"/>
    <property type="evidence" value="ECO:0007669"/>
    <property type="project" value="InterPro"/>
</dbReference>
<keyword evidence="2" id="KW-1003">Cell membrane</keyword>
<feature type="transmembrane region" description="Helical" evidence="8">
    <location>
        <begin position="394"/>
        <end position="416"/>
    </location>
</feature>
<feature type="transmembrane region" description="Helical" evidence="8">
    <location>
        <begin position="508"/>
        <end position="527"/>
    </location>
</feature>
<keyword evidence="4 8" id="KW-1133">Transmembrane helix</keyword>
<feature type="domain" description="Major facilitator superfamily (MFS) profile" evidence="9">
    <location>
        <begin position="605"/>
        <end position="1068"/>
    </location>
</feature>
<comment type="caution">
    <text evidence="10">The sequence shown here is derived from an EMBL/GenBank/DDBJ whole genome shotgun (WGS) entry which is preliminary data.</text>
</comment>
<feature type="transmembrane region" description="Helical" evidence="8">
    <location>
        <begin position="901"/>
        <end position="922"/>
    </location>
</feature>
<dbReference type="InterPro" id="IPR020846">
    <property type="entry name" value="MFS_dom"/>
</dbReference>
<keyword evidence="6" id="KW-0325">Glycoprotein</keyword>
<comment type="subcellular location">
    <subcellularLocation>
        <location evidence="1">Cell membrane</location>
        <topology evidence="1">Multi-pass membrane protein</topology>
    </subcellularLocation>
</comment>
<feature type="transmembrane region" description="Helical" evidence="8">
    <location>
        <begin position="251"/>
        <end position="269"/>
    </location>
</feature>
<feature type="transmembrane region" description="Helical" evidence="8">
    <location>
        <begin position="757"/>
        <end position="775"/>
    </location>
</feature>
<feature type="transmembrane region" description="Helical" evidence="8">
    <location>
        <begin position="539"/>
        <end position="558"/>
    </location>
</feature>
<organism evidence="10 11">
    <name type="scientific">Daphnia galeata</name>
    <dbReference type="NCBI Taxonomy" id="27404"/>
    <lineage>
        <taxon>Eukaryota</taxon>
        <taxon>Metazoa</taxon>
        <taxon>Ecdysozoa</taxon>
        <taxon>Arthropoda</taxon>
        <taxon>Crustacea</taxon>
        <taxon>Branchiopoda</taxon>
        <taxon>Diplostraca</taxon>
        <taxon>Cladocera</taxon>
        <taxon>Anomopoda</taxon>
        <taxon>Daphniidae</taxon>
        <taxon>Daphnia</taxon>
    </lineage>
</organism>
<feature type="domain" description="Major facilitator superfamily (MFS) profile" evidence="9">
    <location>
        <begin position="124"/>
        <end position="562"/>
    </location>
</feature>
<feature type="transmembrane region" description="Helical" evidence="8">
    <location>
        <begin position="722"/>
        <end position="745"/>
    </location>
</feature>
<feature type="transmembrane region" description="Helical" evidence="8">
    <location>
        <begin position="666"/>
        <end position="688"/>
    </location>
</feature>
<dbReference type="PROSITE" id="PS00216">
    <property type="entry name" value="SUGAR_TRANSPORT_1"/>
    <property type="match status" value="4"/>
</dbReference>
<dbReference type="OrthoDB" id="6612291at2759"/>
<evidence type="ECO:0000256" key="7">
    <source>
        <dbReference type="ARBA" id="ARBA00024348"/>
    </source>
</evidence>
<reference evidence="10" key="1">
    <citation type="submission" date="2021-11" db="EMBL/GenBank/DDBJ databases">
        <authorList>
            <person name="Schell T."/>
        </authorList>
    </citation>
    <scope>NUCLEOTIDE SEQUENCE</scope>
    <source>
        <strain evidence="10">M5</strain>
    </source>
</reference>
<evidence type="ECO:0000256" key="8">
    <source>
        <dbReference type="SAM" id="Phobius"/>
    </source>
</evidence>
<feature type="transmembrane region" description="Helical" evidence="8">
    <location>
        <begin position="1014"/>
        <end position="1033"/>
    </location>
</feature>
<dbReference type="SUPFAM" id="SSF103473">
    <property type="entry name" value="MFS general substrate transporter"/>
    <property type="match status" value="2"/>
</dbReference>
<evidence type="ECO:0000256" key="2">
    <source>
        <dbReference type="ARBA" id="ARBA00022475"/>
    </source>
</evidence>
<dbReference type="InterPro" id="IPR036259">
    <property type="entry name" value="MFS_trans_sf"/>
</dbReference>
<evidence type="ECO:0000313" key="11">
    <source>
        <dbReference type="Proteomes" id="UP000789390"/>
    </source>
</evidence>
<feature type="transmembrane region" description="Helical" evidence="8">
    <location>
        <begin position="1045"/>
        <end position="1064"/>
    </location>
</feature>
<evidence type="ECO:0000256" key="3">
    <source>
        <dbReference type="ARBA" id="ARBA00022692"/>
    </source>
</evidence>
<feature type="transmembrane region" description="Helical" evidence="8">
    <location>
        <begin position="977"/>
        <end position="1002"/>
    </location>
</feature>
<dbReference type="PROSITE" id="PS00217">
    <property type="entry name" value="SUGAR_TRANSPORT_2"/>
    <property type="match status" value="2"/>
</dbReference>
<evidence type="ECO:0000256" key="5">
    <source>
        <dbReference type="ARBA" id="ARBA00023136"/>
    </source>
</evidence>
<dbReference type="PANTHER" id="PTHR48021">
    <property type="match status" value="1"/>
</dbReference>
<dbReference type="InterPro" id="IPR005828">
    <property type="entry name" value="MFS_sugar_transport-like"/>
</dbReference>
<dbReference type="InterPro" id="IPR005829">
    <property type="entry name" value="Sugar_transporter_CS"/>
</dbReference>
<feature type="transmembrane region" description="Helical" evidence="8">
    <location>
        <begin position="275"/>
        <end position="296"/>
    </location>
</feature>
<name>A0A8J2S456_9CRUS</name>
<sequence>MLLLENRLCGQGEYVNVSKRVSYVSTVKFPRINTAVLRGEENCKEKGGNPPTCFYRLGQKNPVIRVIIHLPCTEPTKISGTHVSFSLHFSSAMDDHSITKTRKTIPPFKNWPKVAPQIICASSASWAMLCTGLVRGWSSSAVPQLTSANNETLHLELVEAAWITSLPPLCAIFGSLMIAFPMEMYGRRMTLATISIPYVLGFYLMGLSYYVDWAPLLFIGRIITGLITGASAPTSQIYVSECSSPRVRGALGSFTSTFMSFGILIAYIIGAVVKWQVMCFVIGSLPIVLGLSMLLMPETPSWLVAHHQEPQAKDALQQLRGKYTNVETEFQRIKTNASAQLPNSSYAKILTNKYLIKPLLISMALMFFQQFSGINAIVFYSASVFQDAGSSLDSFISSIIIGIVQMVFTMISVLLVDRFGRRALLMISGTFMAISLSGLGAFVYVKKAWEELSVLDESTVQEQTLLAELGWLPLLCLMSFIISYSVGFGAVPQLVMGELFPLEYRHRLGTISASFSLGCTFLVVRTFPLMASSMGLAGVYGLYAACCLIAVVFVAIFLPETKGKTLEEISKFFGQPTPKSVAAGIQSKSEKKPLAVAKIVCATSASWAMLCTGLVRGWSSSAIPQLTTTKNDTLHLEQEEAAWISMNILSLQTLLTKKLLRNSCNLLFTASLPPLCAIFGSLMIAFPMELFGRRLTLATISIPYILGFYLMGLSYYVNWTPLLFIGRVITGVLTGASAPTSQIYVSECASPRIRGTLGSFTATFLSLGILIAYIIGAFVEWQILCFVIGSMPICLGLAMIFMPETPSWLVAHHQEPQAKVALQQLRGKYTDIEPEFERIKINDSSQATNTRYIKILTSSHLMKPLLISMALMFFQQFSGINAIIFYSASIFQEAGSTIDRFLSSIMIGVVQLIFTGISALLVDRFGRRALLMISGTFMAASLSGLGAFVYAKKTWEDLSTLDESTVQEQTLLAELGWLPLLCLMSFIISYSAGFGAVPQLVMGELFPLEYRHRLSTISTSFNVLCTFFVVRTFPLMASSMGLAGVYGLYAACCLIAVVFVAIFLPETKGKTLEEISKFFSQATPKCTEAEEPCSRIEPEKELLPL</sequence>
<protein>
    <recommendedName>
        <fullName evidence="9">Major facilitator superfamily (MFS) profile domain-containing protein</fullName>
    </recommendedName>
</protein>
<feature type="transmembrane region" description="Helical" evidence="8">
    <location>
        <begin position="471"/>
        <end position="496"/>
    </location>
</feature>
<dbReference type="AlphaFoldDB" id="A0A8J2S456"/>
<dbReference type="Gene3D" id="1.20.1250.20">
    <property type="entry name" value="MFS general substrate transporter like domains"/>
    <property type="match status" value="2"/>
</dbReference>
<evidence type="ECO:0000313" key="10">
    <source>
        <dbReference type="EMBL" id="CAH0113138.1"/>
    </source>
</evidence>
<feature type="transmembrane region" description="Helical" evidence="8">
    <location>
        <begin position="423"/>
        <end position="445"/>
    </location>
</feature>
<feature type="transmembrane region" description="Helical" evidence="8">
    <location>
        <begin position="157"/>
        <end position="179"/>
    </location>
</feature>